<dbReference type="Proteomes" id="UP000824219">
    <property type="component" value="Linkage Group LG04"/>
</dbReference>
<name>A0A9D3P4Y4_9TELE</name>
<comment type="caution">
    <text evidence="1">The sequence shown here is derived from an EMBL/GenBank/DDBJ whole genome shotgun (WGS) entry which is preliminary data.</text>
</comment>
<gene>
    <name evidence="1" type="ORF">KOW79_003225</name>
</gene>
<proteinExistence type="predicted"/>
<accession>A0A9D3P4Y4</accession>
<organism evidence="1 2">
    <name type="scientific">Hemibagrus wyckioides</name>
    <dbReference type="NCBI Taxonomy" id="337641"/>
    <lineage>
        <taxon>Eukaryota</taxon>
        <taxon>Metazoa</taxon>
        <taxon>Chordata</taxon>
        <taxon>Craniata</taxon>
        <taxon>Vertebrata</taxon>
        <taxon>Euteleostomi</taxon>
        <taxon>Actinopterygii</taxon>
        <taxon>Neopterygii</taxon>
        <taxon>Teleostei</taxon>
        <taxon>Ostariophysi</taxon>
        <taxon>Siluriformes</taxon>
        <taxon>Bagridae</taxon>
        <taxon>Hemibagrus</taxon>
    </lineage>
</organism>
<protein>
    <submittedName>
        <fullName evidence="1">Uncharacterized protein</fullName>
    </submittedName>
</protein>
<dbReference type="AlphaFoldDB" id="A0A9D3P4Y4"/>
<evidence type="ECO:0000313" key="1">
    <source>
        <dbReference type="EMBL" id="KAG7333090.1"/>
    </source>
</evidence>
<keyword evidence="2" id="KW-1185">Reference proteome</keyword>
<sequence>MDPAAIDTIRQLVSALHGVLPVLQEATASQPVPTTVPTASQPAVAADSTAAACPSLNPEVTYLTGPIATPSSYSVHALLDSGSAGNFISAYLCHQLGLKKSPNPVHYRIHSIP</sequence>
<dbReference type="OrthoDB" id="8052860at2759"/>
<dbReference type="EMBL" id="JAHKSW010000004">
    <property type="protein sequence ID" value="KAG7333090.1"/>
    <property type="molecule type" value="Genomic_DNA"/>
</dbReference>
<reference evidence="1 2" key="1">
    <citation type="submission" date="2021-06" db="EMBL/GenBank/DDBJ databases">
        <title>Chromosome-level genome assembly of the red-tail catfish (Hemibagrus wyckioides).</title>
        <authorList>
            <person name="Shao F."/>
        </authorList>
    </citation>
    <scope>NUCLEOTIDE SEQUENCE [LARGE SCALE GENOMIC DNA]</scope>
    <source>
        <strain evidence="1">EC202008001</strain>
        <tissue evidence="1">Blood</tissue>
    </source>
</reference>
<evidence type="ECO:0000313" key="2">
    <source>
        <dbReference type="Proteomes" id="UP000824219"/>
    </source>
</evidence>